<dbReference type="Gene3D" id="4.10.240.10">
    <property type="entry name" value="Zn(2)-C6 fungal-type DNA-binding domain"/>
    <property type="match status" value="1"/>
</dbReference>
<dbReference type="InterPro" id="IPR001138">
    <property type="entry name" value="Zn2Cys6_DnaBD"/>
</dbReference>
<dbReference type="GO" id="GO:0000981">
    <property type="term" value="F:DNA-binding transcription factor activity, RNA polymerase II-specific"/>
    <property type="evidence" value="ECO:0007669"/>
    <property type="project" value="InterPro"/>
</dbReference>
<dbReference type="CDD" id="cd00067">
    <property type="entry name" value="GAL4"/>
    <property type="match status" value="1"/>
</dbReference>
<accession>A0AAN6Q2I7</accession>
<evidence type="ECO:0000256" key="2">
    <source>
        <dbReference type="ARBA" id="ARBA00023242"/>
    </source>
</evidence>
<dbReference type="EMBL" id="MU863634">
    <property type="protein sequence ID" value="KAK4101616.1"/>
    <property type="molecule type" value="Genomic_DNA"/>
</dbReference>
<dbReference type="PANTHER" id="PTHR47256:SF1">
    <property type="entry name" value="ZN(II)2CYS6 TRANSCRIPTION FACTOR (EUROFUNG)"/>
    <property type="match status" value="1"/>
</dbReference>
<dbReference type="CDD" id="cd12148">
    <property type="entry name" value="fungal_TF_MHR"/>
    <property type="match status" value="1"/>
</dbReference>
<evidence type="ECO:0000259" key="4">
    <source>
        <dbReference type="PROSITE" id="PS50048"/>
    </source>
</evidence>
<dbReference type="PROSITE" id="PS50048">
    <property type="entry name" value="ZN2_CY6_FUNGAL_2"/>
    <property type="match status" value="1"/>
</dbReference>
<dbReference type="InterPro" id="IPR053187">
    <property type="entry name" value="Notoamide_regulator"/>
</dbReference>
<sequence length="778" mass="88317">MAAVMPSGSRPASSPDRPHTNGPLRRLLPANGAAAVEADASHETPIPRPLPPSTSPSSSPGATASVLTARRKRGQATTAACGACRKRKSKCDGERPVCSICRDRNTACEFDTNKAETHTQALKRKFNELQSQKSAFEQVYELLQTRPDKEADELFRRIRRGADAGAILRHVNYGDMLVQLALVPEARYRYEFPYLPDMPPFLRQFDNPYLDSEVYECALRGSPEPPSQPRQQQTHQQFLPGTRNGADSAYFAGQRDSYLKPYLSATVVHPLLDSVKPSKWTAVSNDDYLMRKLLHDYFLFDYDFFTFFQKDHLLEDMASETHRFCSPLLVNAVLCIGCFCHRGLQGRAEYWNPGYLGYQFLAETRRLFEIESERDRPFKNPADPSWERRDREWELSRLTTIQAAALLTLAYNLNGSDKIGWRFTQTAIEMADEIQLLGPLLEHHDGEVQCARTYTAWGLFFWQSLSSYHYAKPPPLKTPPQVPLPDPLSEPQWYGELWLKYPLSQTRLPTYHGLLFKAKADFWTILNEVSSLTFSHHGSPSTLPVNKTLLFYNKLTAWLHNLPEPLTPKKIVLPQHLKLHMHYHNVLIDIMTPILDHSCGSACAQLIQTPQDIYTEAVIHLETIVRLYYLRHGFEATDSFLLHFLAFLNHMTMNAIETSTGSSYLEARRSTLLLLTKGMHDQSRACFVARAILRLQVSAMRPEDVGLVRRFLEIEEADQVSLCGPLEQAMVTDWPVYEVGLEARDELRRRGRTLASSLASLSILESASDSRATTRSPS</sequence>
<proteinExistence type="predicted"/>
<feature type="region of interest" description="Disordered" evidence="3">
    <location>
        <begin position="220"/>
        <end position="239"/>
    </location>
</feature>
<dbReference type="SUPFAM" id="SSF57701">
    <property type="entry name" value="Zn2/Cys6 DNA-binding domain"/>
    <property type="match status" value="1"/>
</dbReference>
<reference evidence="5" key="2">
    <citation type="submission" date="2023-05" db="EMBL/GenBank/DDBJ databases">
        <authorList>
            <consortium name="Lawrence Berkeley National Laboratory"/>
            <person name="Steindorff A."/>
            <person name="Hensen N."/>
            <person name="Bonometti L."/>
            <person name="Westerberg I."/>
            <person name="Brannstrom I.O."/>
            <person name="Guillou S."/>
            <person name="Cros-Aarteil S."/>
            <person name="Calhoun S."/>
            <person name="Haridas S."/>
            <person name="Kuo A."/>
            <person name="Mondo S."/>
            <person name="Pangilinan J."/>
            <person name="Riley R."/>
            <person name="Labutti K."/>
            <person name="Andreopoulos B."/>
            <person name="Lipzen A."/>
            <person name="Chen C."/>
            <person name="Yanf M."/>
            <person name="Daum C."/>
            <person name="Ng V."/>
            <person name="Clum A."/>
            <person name="Ohm R."/>
            <person name="Martin F."/>
            <person name="Silar P."/>
            <person name="Natvig D."/>
            <person name="Lalanne C."/>
            <person name="Gautier V."/>
            <person name="Ament-Velasquez S.L."/>
            <person name="Kruys A."/>
            <person name="Hutchinson M.I."/>
            <person name="Powell A.J."/>
            <person name="Barry K."/>
            <person name="Miller A.N."/>
            <person name="Grigoriev I.V."/>
            <person name="Debuchy R."/>
            <person name="Gladieux P."/>
            <person name="Thoren M.H."/>
            <person name="Johannesson H."/>
        </authorList>
    </citation>
    <scope>NUCLEOTIDE SEQUENCE</scope>
    <source>
        <strain evidence="5">CBS 757.83</strain>
    </source>
</reference>
<dbReference type="PANTHER" id="PTHR47256">
    <property type="entry name" value="ZN(II)2CYS6 TRANSCRIPTION FACTOR (EUROFUNG)-RELATED"/>
    <property type="match status" value="1"/>
</dbReference>
<name>A0AAN6Q2I7_9PEZI</name>
<evidence type="ECO:0000313" key="5">
    <source>
        <dbReference type="EMBL" id="KAK4101616.1"/>
    </source>
</evidence>
<keyword evidence="6" id="KW-1185">Reference proteome</keyword>
<feature type="compositionally biased region" description="Low complexity" evidence="3">
    <location>
        <begin position="229"/>
        <end position="239"/>
    </location>
</feature>
<feature type="region of interest" description="Disordered" evidence="3">
    <location>
        <begin position="1"/>
        <end position="72"/>
    </location>
</feature>
<reference evidence="5" key="1">
    <citation type="journal article" date="2023" name="Mol. Phylogenet. Evol.">
        <title>Genome-scale phylogeny and comparative genomics of the fungal order Sordariales.</title>
        <authorList>
            <person name="Hensen N."/>
            <person name="Bonometti L."/>
            <person name="Westerberg I."/>
            <person name="Brannstrom I.O."/>
            <person name="Guillou S."/>
            <person name="Cros-Aarteil S."/>
            <person name="Calhoun S."/>
            <person name="Haridas S."/>
            <person name="Kuo A."/>
            <person name="Mondo S."/>
            <person name="Pangilinan J."/>
            <person name="Riley R."/>
            <person name="LaButti K."/>
            <person name="Andreopoulos B."/>
            <person name="Lipzen A."/>
            <person name="Chen C."/>
            <person name="Yan M."/>
            <person name="Daum C."/>
            <person name="Ng V."/>
            <person name="Clum A."/>
            <person name="Steindorff A."/>
            <person name="Ohm R.A."/>
            <person name="Martin F."/>
            <person name="Silar P."/>
            <person name="Natvig D.O."/>
            <person name="Lalanne C."/>
            <person name="Gautier V."/>
            <person name="Ament-Velasquez S.L."/>
            <person name="Kruys A."/>
            <person name="Hutchinson M.I."/>
            <person name="Powell A.J."/>
            <person name="Barry K."/>
            <person name="Miller A.N."/>
            <person name="Grigoriev I.V."/>
            <person name="Debuchy R."/>
            <person name="Gladieux P."/>
            <person name="Hiltunen Thoren M."/>
            <person name="Johannesson H."/>
        </authorList>
    </citation>
    <scope>NUCLEOTIDE SEQUENCE</scope>
    <source>
        <strain evidence="5">CBS 757.83</strain>
    </source>
</reference>
<protein>
    <recommendedName>
        <fullName evidence="4">Zn(2)-C6 fungal-type domain-containing protein</fullName>
    </recommendedName>
</protein>
<dbReference type="GO" id="GO:0003677">
    <property type="term" value="F:DNA binding"/>
    <property type="evidence" value="ECO:0007669"/>
    <property type="project" value="InterPro"/>
</dbReference>
<gene>
    <name evidence="5" type="ORF">N658DRAFT_558748</name>
</gene>
<evidence type="ECO:0000256" key="3">
    <source>
        <dbReference type="SAM" id="MobiDB-lite"/>
    </source>
</evidence>
<dbReference type="GO" id="GO:0006351">
    <property type="term" value="P:DNA-templated transcription"/>
    <property type="evidence" value="ECO:0007669"/>
    <property type="project" value="InterPro"/>
</dbReference>
<dbReference type="Pfam" id="PF00172">
    <property type="entry name" value="Zn_clus"/>
    <property type="match status" value="1"/>
</dbReference>
<evidence type="ECO:0000256" key="1">
    <source>
        <dbReference type="ARBA" id="ARBA00022723"/>
    </source>
</evidence>
<dbReference type="PROSITE" id="PS00463">
    <property type="entry name" value="ZN2_CY6_FUNGAL_1"/>
    <property type="match status" value="1"/>
</dbReference>
<comment type="caution">
    <text evidence="5">The sequence shown here is derived from an EMBL/GenBank/DDBJ whole genome shotgun (WGS) entry which is preliminary data.</text>
</comment>
<dbReference type="Proteomes" id="UP001305647">
    <property type="component" value="Unassembled WGS sequence"/>
</dbReference>
<dbReference type="Pfam" id="PF04082">
    <property type="entry name" value="Fungal_trans"/>
    <property type="match status" value="1"/>
</dbReference>
<organism evidence="5 6">
    <name type="scientific">Parathielavia hyrcaniae</name>
    <dbReference type="NCBI Taxonomy" id="113614"/>
    <lineage>
        <taxon>Eukaryota</taxon>
        <taxon>Fungi</taxon>
        <taxon>Dikarya</taxon>
        <taxon>Ascomycota</taxon>
        <taxon>Pezizomycotina</taxon>
        <taxon>Sordariomycetes</taxon>
        <taxon>Sordariomycetidae</taxon>
        <taxon>Sordariales</taxon>
        <taxon>Chaetomiaceae</taxon>
        <taxon>Parathielavia</taxon>
    </lineage>
</organism>
<evidence type="ECO:0000313" key="6">
    <source>
        <dbReference type="Proteomes" id="UP001305647"/>
    </source>
</evidence>
<dbReference type="AlphaFoldDB" id="A0AAN6Q2I7"/>
<keyword evidence="2" id="KW-0539">Nucleus</keyword>
<dbReference type="InterPro" id="IPR007219">
    <property type="entry name" value="XnlR_reg_dom"/>
</dbReference>
<keyword evidence="1" id="KW-0479">Metal-binding</keyword>
<dbReference type="SMART" id="SM00066">
    <property type="entry name" value="GAL4"/>
    <property type="match status" value="1"/>
</dbReference>
<dbReference type="GO" id="GO:0008270">
    <property type="term" value="F:zinc ion binding"/>
    <property type="evidence" value="ECO:0007669"/>
    <property type="project" value="InterPro"/>
</dbReference>
<dbReference type="InterPro" id="IPR036864">
    <property type="entry name" value="Zn2-C6_fun-type_DNA-bd_sf"/>
</dbReference>
<feature type="domain" description="Zn(2)-C6 fungal-type" evidence="4">
    <location>
        <begin position="80"/>
        <end position="110"/>
    </location>
</feature>